<sequence>MSCSGRVLSALVNTSNGPFVYLMDICALSPDYSSKAGVVQSIRVSSRNEACGIALEWNPQLEGVFAVIANDGTLSTYLFDIQVCFIRLILVVNTRIFCDIQRFVTLSGYCDFCEIIFV</sequence>
<dbReference type="OrthoDB" id="248320at2759"/>
<reference evidence="1 2" key="2">
    <citation type="submission" date="2018-11" db="EMBL/GenBank/DDBJ databases">
        <authorList>
            <consortium name="Pathogen Informatics"/>
        </authorList>
    </citation>
    <scope>NUCLEOTIDE SEQUENCE [LARGE SCALE GENOMIC DNA]</scope>
</reference>
<evidence type="ECO:0000313" key="2">
    <source>
        <dbReference type="Proteomes" id="UP000267096"/>
    </source>
</evidence>
<organism evidence="3">
    <name type="scientific">Anisakis simplex</name>
    <name type="common">Herring worm</name>
    <dbReference type="NCBI Taxonomy" id="6269"/>
    <lineage>
        <taxon>Eukaryota</taxon>
        <taxon>Metazoa</taxon>
        <taxon>Ecdysozoa</taxon>
        <taxon>Nematoda</taxon>
        <taxon>Chromadorea</taxon>
        <taxon>Rhabditida</taxon>
        <taxon>Spirurina</taxon>
        <taxon>Ascaridomorpha</taxon>
        <taxon>Ascaridoidea</taxon>
        <taxon>Anisakidae</taxon>
        <taxon>Anisakis</taxon>
        <taxon>Anisakis simplex complex</taxon>
    </lineage>
</organism>
<evidence type="ECO:0000313" key="1">
    <source>
        <dbReference type="EMBL" id="VDK26070.1"/>
    </source>
</evidence>
<dbReference type="EMBL" id="UYRR01011719">
    <property type="protein sequence ID" value="VDK26070.1"/>
    <property type="molecule type" value="Genomic_DNA"/>
</dbReference>
<protein>
    <submittedName>
        <fullName evidence="3">Nucleoporin_N domain-containing protein</fullName>
    </submittedName>
</protein>
<dbReference type="WBParaSite" id="ASIM_0000599701-mRNA-1">
    <property type="protein sequence ID" value="ASIM_0000599701-mRNA-1"/>
    <property type="gene ID" value="ASIM_0000599701"/>
</dbReference>
<gene>
    <name evidence="1" type="ORF">ASIM_LOCUS5786</name>
</gene>
<name>A0A0M3JEF2_ANISI</name>
<keyword evidence="2" id="KW-1185">Reference proteome</keyword>
<reference evidence="3" key="1">
    <citation type="submission" date="2017-02" db="UniProtKB">
        <authorList>
            <consortium name="WormBaseParasite"/>
        </authorList>
    </citation>
    <scope>IDENTIFICATION</scope>
</reference>
<dbReference type="AlphaFoldDB" id="A0A0M3JEF2"/>
<dbReference type="Proteomes" id="UP000267096">
    <property type="component" value="Unassembled WGS sequence"/>
</dbReference>
<accession>A0A0M3JEF2</accession>
<evidence type="ECO:0000313" key="3">
    <source>
        <dbReference type="WBParaSite" id="ASIM_0000599701-mRNA-1"/>
    </source>
</evidence>
<proteinExistence type="predicted"/>